<dbReference type="Pfam" id="PF19573">
    <property type="entry name" value="DUF6089"/>
    <property type="match status" value="1"/>
</dbReference>
<reference evidence="4" key="1">
    <citation type="submission" date="2017-09" db="EMBL/GenBank/DDBJ databases">
        <authorList>
            <person name="Varghese N."/>
            <person name="Submissions S."/>
        </authorList>
    </citation>
    <scope>NUCLEOTIDE SEQUENCE [LARGE SCALE GENOMIC DNA]</scope>
    <source>
        <strain evidence="4">DSM 29961</strain>
    </source>
</reference>
<gene>
    <name evidence="3" type="ORF">SAMN06269250_2511</name>
</gene>
<sequence length="308" mass="34570">MRSTFIALFLIYMCLSEVQGQRRNRQPILYSEIGIGAGSAIYRGELAPISQLVQPIAPLPRWNVGINYMRHLTPYFSVRASFTWIRLVGDDYTYNKDNPNLHPVQFHRNLHFRNDLKEIAVSGIYQFFPETARPSQRPSLTPYATLGLALVAHNPQARLPTRTSGDALGAWTDLQPLGTEGQGQAGYAKPYSLIALAIPVGVGLRWKLNQSLNVSAELSFRYTFTDYLDDVSGLYPNRSDLPNEQSAMLSDRRYEPTDARTGQSRTFELASLTNVSTNVRRGLPGNDIYILTHLAVHYLIPTPVKCPN</sequence>
<dbReference type="EMBL" id="OCNH01000002">
    <property type="protein sequence ID" value="SOD88127.1"/>
    <property type="molecule type" value="Genomic_DNA"/>
</dbReference>
<evidence type="ECO:0000259" key="2">
    <source>
        <dbReference type="Pfam" id="PF19573"/>
    </source>
</evidence>
<protein>
    <recommendedName>
        <fullName evidence="2">DUF6089 domain-containing protein</fullName>
    </recommendedName>
</protein>
<organism evidence="3 4">
    <name type="scientific">Spirosoma fluviale</name>
    <dbReference type="NCBI Taxonomy" id="1597977"/>
    <lineage>
        <taxon>Bacteria</taxon>
        <taxon>Pseudomonadati</taxon>
        <taxon>Bacteroidota</taxon>
        <taxon>Cytophagia</taxon>
        <taxon>Cytophagales</taxon>
        <taxon>Cytophagaceae</taxon>
        <taxon>Spirosoma</taxon>
    </lineage>
</organism>
<dbReference type="InterPro" id="IPR045743">
    <property type="entry name" value="DUF6089"/>
</dbReference>
<dbReference type="Proteomes" id="UP000219452">
    <property type="component" value="Unassembled WGS sequence"/>
</dbReference>
<proteinExistence type="predicted"/>
<name>A0A286FXX1_9BACT</name>
<accession>A0A286FXX1</accession>
<dbReference type="SUPFAM" id="SSF56925">
    <property type="entry name" value="OMPA-like"/>
    <property type="match status" value="1"/>
</dbReference>
<dbReference type="Gene3D" id="2.40.160.20">
    <property type="match status" value="1"/>
</dbReference>
<dbReference type="RefSeq" id="WP_245877823.1">
    <property type="nucleotide sequence ID" value="NZ_OCNH01000002.1"/>
</dbReference>
<feature type="domain" description="DUF6089" evidence="2">
    <location>
        <begin position="31"/>
        <end position="154"/>
    </location>
</feature>
<dbReference type="AlphaFoldDB" id="A0A286FXX1"/>
<feature type="region of interest" description="Disordered" evidence="1">
    <location>
        <begin position="242"/>
        <end position="261"/>
    </location>
</feature>
<evidence type="ECO:0000313" key="4">
    <source>
        <dbReference type="Proteomes" id="UP000219452"/>
    </source>
</evidence>
<evidence type="ECO:0000313" key="3">
    <source>
        <dbReference type="EMBL" id="SOD88127.1"/>
    </source>
</evidence>
<keyword evidence="4" id="KW-1185">Reference proteome</keyword>
<dbReference type="InterPro" id="IPR011250">
    <property type="entry name" value="OMP/PagP_B-barrel"/>
</dbReference>
<evidence type="ECO:0000256" key="1">
    <source>
        <dbReference type="SAM" id="MobiDB-lite"/>
    </source>
</evidence>